<dbReference type="Proteomes" id="UP000054653">
    <property type="component" value="Unassembled WGS sequence"/>
</dbReference>
<evidence type="ECO:0000313" key="3">
    <source>
        <dbReference type="EMBL" id="KRY26335.1"/>
    </source>
</evidence>
<evidence type="ECO:0000256" key="1">
    <source>
        <dbReference type="SAM" id="MobiDB-lite"/>
    </source>
</evidence>
<dbReference type="EMBL" id="JYDI01001857">
    <property type="protein sequence ID" value="KRY26335.1"/>
    <property type="molecule type" value="Genomic_DNA"/>
</dbReference>
<dbReference type="STRING" id="45882.A0A0V1ANE9"/>
<name>A0A0V1ANE9_TRIBR</name>
<reference evidence="3 4" key="1">
    <citation type="submission" date="2015-01" db="EMBL/GenBank/DDBJ databases">
        <title>Evolution of Trichinella species and genotypes.</title>
        <authorList>
            <person name="Korhonen P.K."/>
            <person name="Edoardo P."/>
            <person name="Giuseppe L.R."/>
            <person name="Gasser R.B."/>
        </authorList>
    </citation>
    <scope>NUCLEOTIDE SEQUENCE [LARGE SCALE GENOMIC DNA]</scope>
    <source>
        <strain evidence="3">ISS120</strain>
    </source>
</reference>
<keyword evidence="4" id="KW-1185">Reference proteome</keyword>
<protein>
    <recommendedName>
        <fullName evidence="2">Integrase p58-like C-terminal domain-containing protein</fullName>
    </recommendedName>
</protein>
<feature type="compositionally biased region" description="Polar residues" evidence="1">
    <location>
        <begin position="43"/>
        <end position="54"/>
    </location>
</feature>
<proteinExistence type="predicted"/>
<dbReference type="AlphaFoldDB" id="A0A0V1ANE9"/>
<feature type="region of interest" description="Disordered" evidence="1">
    <location>
        <begin position="32"/>
        <end position="93"/>
    </location>
</feature>
<accession>A0A0V1ANE9</accession>
<gene>
    <name evidence="3" type="ORF">T03_16335</name>
</gene>
<sequence>MDMRWSGPLRVVKQLGVETYRVQDVRRPRRRLVVHSDRLKSYHNGTHQDATTGGSEPPGGYDPTRMDPKHRRTSRDRPQNRTDHSGCGDRPDALTIICGTTNVGGLGTDLPRGTGSVTT</sequence>
<feature type="compositionally biased region" description="Basic and acidic residues" evidence="1">
    <location>
        <begin position="75"/>
        <end position="92"/>
    </location>
</feature>
<evidence type="ECO:0000313" key="4">
    <source>
        <dbReference type="Proteomes" id="UP000054653"/>
    </source>
</evidence>
<feature type="domain" description="Integrase p58-like C-terminal" evidence="2">
    <location>
        <begin position="7"/>
        <end position="40"/>
    </location>
</feature>
<dbReference type="InterPro" id="IPR054465">
    <property type="entry name" value="Integrase_p58-like_C"/>
</dbReference>
<feature type="region of interest" description="Disordered" evidence="1">
    <location>
        <begin position="100"/>
        <end position="119"/>
    </location>
</feature>
<comment type="caution">
    <text evidence="3">The sequence shown here is derived from an EMBL/GenBank/DDBJ whole genome shotgun (WGS) entry which is preliminary data.</text>
</comment>
<organism evidence="3 4">
    <name type="scientific">Trichinella britovi</name>
    <name type="common">Parasitic roundworm</name>
    <dbReference type="NCBI Taxonomy" id="45882"/>
    <lineage>
        <taxon>Eukaryota</taxon>
        <taxon>Metazoa</taxon>
        <taxon>Ecdysozoa</taxon>
        <taxon>Nematoda</taxon>
        <taxon>Enoplea</taxon>
        <taxon>Dorylaimia</taxon>
        <taxon>Trichinellida</taxon>
        <taxon>Trichinellidae</taxon>
        <taxon>Trichinella</taxon>
    </lineage>
</organism>
<dbReference type="Pfam" id="PF22938">
    <property type="entry name" value="Integrase_p58_C"/>
    <property type="match status" value="1"/>
</dbReference>
<evidence type="ECO:0000259" key="2">
    <source>
        <dbReference type="Pfam" id="PF22938"/>
    </source>
</evidence>